<evidence type="ECO:0000313" key="2">
    <source>
        <dbReference type="WBParaSite" id="nRc.2.0.1.t35147-RA"/>
    </source>
</evidence>
<dbReference type="WBParaSite" id="nRc.2.0.1.t35147-RA">
    <property type="protein sequence ID" value="nRc.2.0.1.t35147-RA"/>
    <property type="gene ID" value="nRc.2.0.1.g35147"/>
</dbReference>
<sequence length="106" mass="12468">MFDNTFNNFLRRHIVSTVDQTENTPTFRFGVRILIVIEGWGRNARSSTVAYEIDFKIIQNVGANYVKDNNQTNSMVMRQISILNIEFRSLRPEFRSLTPEFRVLNH</sequence>
<name>A0A915K8X3_ROMCU</name>
<accession>A0A915K8X3</accession>
<keyword evidence="1" id="KW-1185">Reference proteome</keyword>
<dbReference type="Proteomes" id="UP000887565">
    <property type="component" value="Unplaced"/>
</dbReference>
<proteinExistence type="predicted"/>
<organism evidence="1 2">
    <name type="scientific">Romanomermis culicivorax</name>
    <name type="common">Nematode worm</name>
    <dbReference type="NCBI Taxonomy" id="13658"/>
    <lineage>
        <taxon>Eukaryota</taxon>
        <taxon>Metazoa</taxon>
        <taxon>Ecdysozoa</taxon>
        <taxon>Nematoda</taxon>
        <taxon>Enoplea</taxon>
        <taxon>Dorylaimia</taxon>
        <taxon>Mermithida</taxon>
        <taxon>Mermithoidea</taxon>
        <taxon>Mermithidae</taxon>
        <taxon>Romanomermis</taxon>
    </lineage>
</organism>
<protein>
    <submittedName>
        <fullName evidence="2">Uncharacterized protein</fullName>
    </submittedName>
</protein>
<evidence type="ECO:0000313" key="1">
    <source>
        <dbReference type="Proteomes" id="UP000887565"/>
    </source>
</evidence>
<reference evidence="2" key="1">
    <citation type="submission" date="2022-11" db="UniProtKB">
        <authorList>
            <consortium name="WormBaseParasite"/>
        </authorList>
    </citation>
    <scope>IDENTIFICATION</scope>
</reference>
<dbReference type="AlphaFoldDB" id="A0A915K8X3"/>